<proteinExistence type="predicted"/>
<sequence>MASLGQFFKCCFILGVSSLATTSIDAEVTWPGQNDMVRYESELTTEMMETVAMERILLSGPRNIQMDLLDGMTQIETPEGYSVAFTSPYNPLVTFGLSVFKASIFSPVLEEETMLKYLGNLSKQAVKNEDESFEILMEPEPDGGRTVFRFLNAKPFTIRYAYTVENDNGSLEKIVRQESWVLLEGNYYVVTVEAPEKNFDSFLATVKQPASSMHFIDS</sequence>
<dbReference type="KEGG" id="puo:RZN69_15100"/>
<dbReference type="EMBL" id="CP136920">
    <property type="protein sequence ID" value="WOO39952.1"/>
    <property type="molecule type" value="Genomic_DNA"/>
</dbReference>
<reference evidence="1 2" key="1">
    <citation type="submission" date="2023-10" db="EMBL/GenBank/DDBJ databases">
        <title>Rubellicoccus peritrichatus gen. nov., sp. nov., isolated from an algae of coral reef tank.</title>
        <authorList>
            <person name="Luo J."/>
        </authorList>
    </citation>
    <scope>NUCLEOTIDE SEQUENCE [LARGE SCALE GENOMIC DNA]</scope>
    <source>
        <strain evidence="1 2">CR14</strain>
    </source>
</reference>
<name>A0AAQ3L931_9BACT</name>
<accession>A0AAQ3L931</accession>
<dbReference type="Proteomes" id="UP001304300">
    <property type="component" value="Chromosome"/>
</dbReference>
<dbReference type="AlphaFoldDB" id="A0AAQ3L931"/>
<keyword evidence="2" id="KW-1185">Reference proteome</keyword>
<protein>
    <submittedName>
        <fullName evidence="1">Uncharacterized protein</fullName>
    </submittedName>
</protein>
<evidence type="ECO:0000313" key="2">
    <source>
        <dbReference type="Proteomes" id="UP001304300"/>
    </source>
</evidence>
<dbReference type="RefSeq" id="WP_317832017.1">
    <property type="nucleotide sequence ID" value="NZ_CP136920.1"/>
</dbReference>
<gene>
    <name evidence="1" type="ORF">RZN69_15100</name>
</gene>
<organism evidence="1 2">
    <name type="scientific">Rubellicoccus peritrichatus</name>
    <dbReference type="NCBI Taxonomy" id="3080537"/>
    <lineage>
        <taxon>Bacteria</taxon>
        <taxon>Pseudomonadati</taxon>
        <taxon>Verrucomicrobiota</taxon>
        <taxon>Opitutia</taxon>
        <taxon>Puniceicoccales</taxon>
        <taxon>Cerasicoccaceae</taxon>
        <taxon>Rubellicoccus</taxon>
    </lineage>
</organism>
<evidence type="ECO:0000313" key="1">
    <source>
        <dbReference type="EMBL" id="WOO39952.1"/>
    </source>
</evidence>